<feature type="domain" description="LexA repressor DNA-binding" evidence="1">
    <location>
        <begin position="28"/>
        <end position="82"/>
    </location>
</feature>
<name>A0ABX0JKZ4_9BACL</name>
<dbReference type="Pfam" id="PF01726">
    <property type="entry name" value="LexA_DNA_bind"/>
    <property type="match status" value="1"/>
</dbReference>
<dbReference type="InterPro" id="IPR036390">
    <property type="entry name" value="WH_DNA-bd_sf"/>
</dbReference>
<dbReference type="SUPFAM" id="SSF46785">
    <property type="entry name" value="Winged helix' DNA-binding domain"/>
    <property type="match status" value="1"/>
</dbReference>
<dbReference type="Gene3D" id="1.10.10.10">
    <property type="entry name" value="Winged helix-like DNA-binding domain superfamily/Winged helix DNA-binding domain"/>
    <property type="match status" value="1"/>
</dbReference>
<accession>A0ABX0JKZ4</accession>
<evidence type="ECO:0000313" key="2">
    <source>
        <dbReference type="EMBL" id="NHN34796.1"/>
    </source>
</evidence>
<proteinExistence type="predicted"/>
<organism evidence="2 3">
    <name type="scientific">Paenibacillus agricola</name>
    <dbReference type="NCBI Taxonomy" id="2716264"/>
    <lineage>
        <taxon>Bacteria</taxon>
        <taxon>Bacillati</taxon>
        <taxon>Bacillota</taxon>
        <taxon>Bacilli</taxon>
        <taxon>Bacillales</taxon>
        <taxon>Paenibacillaceae</taxon>
        <taxon>Paenibacillus</taxon>
    </lineage>
</organism>
<dbReference type="InterPro" id="IPR036388">
    <property type="entry name" value="WH-like_DNA-bd_sf"/>
</dbReference>
<sequence>MANNRNRDIRAVMNFPDSSNHPFCALMNLTQKQRSILTVIVSFISTHKYSPSIQDICLYTGLKSSSTAHGYLERMRKLGYID</sequence>
<evidence type="ECO:0000259" key="1">
    <source>
        <dbReference type="Pfam" id="PF01726"/>
    </source>
</evidence>
<comment type="caution">
    <text evidence="2">The sequence shown here is derived from an EMBL/GenBank/DDBJ whole genome shotgun (WGS) entry which is preliminary data.</text>
</comment>
<evidence type="ECO:0000313" key="3">
    <source>
        <dbReference type="Proteomes" id="UP001165962"/>
    </source>
</evidence>
<dbReference type="EMBL" id="JAAOIW010000022">
    <property type="protein sequence ID" value="NHN34796.1"/>
    <property type="molecule type" value="Genomic_DNA"/>
</dbReference>
<protein>
    <recommendedName>
        <fullName evidence="1">LexA repressor DNA-binding domain-containing protein</fullName>
    </recommendedName>
</protein>
<reference evidence="2" key="1">
    <citation type="submission" date="2020-03" db="EMBL/GenBank/DDBJ databases">
        <title>Draft sequencing of Paenibacilllus sp. S3N08.</title>
        <authorList>
            <person name="Kim D.-U."/>
        </authorList>
    </citation>
    <scope>NUCLEOTIDE SEQUENCE</scope>
    <source>
        <strain evidence="2">S3N08</strain>
    </source>
</reference>
<dbReference type="Proteomes" id="UP001165962">
    <property type="component" value="Unassembled WGS sequence"/>
</dbReference>
<dbReference type="InterPro" id="IPR006199">
    <property type="entry name" value="LexA_DNA-bd_dom"/>
</dbReference>
<gene>
    <name evidence="2" type="ORF">G9U52_34190</name>
</gene>
<keyword evidence="3" id="KW-1185">Reference proteome</keyword>